<name>A0A494ZUP5_9BACI</name>
<keyword evidence="3" id="KW-1185">Reference proteome</keyword>
<dbReference type="Proteomes" id="UP000269301">
    <property type="component" value="Unassembled WGS sequence"/>
</dbReference>
<keyword evidence="1" id="KW-1133">Transmembrane helix</keyword>
<organism evidence="2 3">
    <name type="scientific">Oceanobacillus halophilus</name>
    <dbReference type="NCBI Taxonomy" id="930130"/>
    <lineage>
        <taxon>Bacteria</taxon>
        <taxon>Bacillati</taxon>
        <taxon>Bacillota</taxon>
        <taxon>Bacilli</taxon>
        <taxon>Bacillales</taxon>
        <taxon>Bacillaceae</taxon>
        <taxon>Oceanobacillus</taxon>
    </lineage>
</organism>
<keyword evidence="1" id="KW-0472">Membrane</keyword>
<dbReference type="AlphaFoldDB" id="A0A494ZUP5"/>
<evidence type="ECO:0000313" key="3">
    <source>
        <dbReference type="Proteomes" id="UP000269301"/>
    </source>
</evidence>
<comment type="caution">
    <text evidence="2">The sequence shown here is derived from an EMBL/GenBank/DDBJ whole genome shotgun (WGS) entry which is preliminary data.</text>
</comment>
<accession>A0A494ZUP5</accession>
<protein>
    <submittedName>
        <fullName evidence="2">Uncharacterized protein</fullName>
    </submittedName>
</protein>
<sequence length="73" mass="8842">MKRFVSVTIMIVLTSLIHEWATARMDFEYNMFSDSFNLLSWSLDLGIWLVIFIPIYFVFKKVIFKKRINKMRT</sequence>
<gene>
    <name evidence="2" type="ORF">D8M06_16740</name>
</gene>
<evidence type="ECO:0000313" key="2">
    <source>
        <dbReference type="EMBL" id="RKQ30013.1"/>
    </source>
</evidence>
<feature type="transmembrane region" description="Helical" evidence="1">
    <location>
        <begin position="45"/>
        <end position="64"/>
    </location>
</feature>
<reference evidence="2 3" key="1">
    <citation type="journal article" date="2016" name="Int. J. Syst. Evol. Microbiol.">
        <title>Oceanobacillus halophilus sp. nov., a novel moderately halophilic bacterium from a hypersaline lake.</title>
        <authorList>
            <person name="Amoozegar M.A."/>
            <person name="Bagheri M."/>
            <person name="Makhdoumi A."/>
            <person name="Nikou M.M."/>
            <person name="Fazeli S.A.S."/>
            <person name="Schumann P."/>
            <person name="Sproer C."/>
            <person name="Sanchez-Porro C."/>
            <person name="Ventosa A."/>
        </authorList>
    </citation>
    <scope>NUCLEOTIDE SEQUENCE [LARGE SCALE GENOMIC DNA]</scope>
    <source>
        <strain evidence="2 3">DSM 23996</strain>
    </source>
</reference>
<keyword evidence="1" id="KW-0812">Transmembrane</keyword>
<proteinExistence type="predicted"/>
<dbReference type="EMBL" id="RBZP01000020">
    <property type="protein sequence ID" value="RKQ30013.1"/>
    <property type="molecule type" value="Genomic_DNA"/>
</dbReference>
<evidence type="ECO:0000256" key="1">
    <source>
        <dbReference type="SAM" id="Phobius"/>
    </source>
</evidence>